<dbReference type="GO" id="GO:0005886">
    <property type="term" value="C:plasma membrane"/>
    <property type="evidence" value="ECO:0007669"/>
    <property type="project" value="UniProtKB-SubCell"/>
</dbReference>
<feature type="transmembrane region" description="Helical" evidence="8">
    <location>
        <begin position="415"/>
        <end position="438"/>
    </location>
</feature>
<keyword evidence="7 8" id="KW-0472">Membrane</keyword>
<dbReference type="InterPro" id="IPR004268">
    <property type="entry name" value="MurJ"/>
</dbReference>
<evidence type="ECO:0000256" key="1">
    <source>
        <dbReference type="ARBA" id="ARBA00004651"/>
    </source>
</evidence>
<keyword evidence="5 8" id="KW-0573">Peptidoglycan synthesis</keyword>
<proteinExistence type="inferred from homology"/>
<comment type="pathway">
    <text evidence="8">Cell wall biogenesis; peptidoglycan biosynthesis.</text>
</comment>
<sequence length="571" mass="63588">MVNKFIKKGKDFLISPQNSIISAATVVMMMVLASRALGLVRQRILANYFNPDDLSLFFAAFRLPDIIFEVLVFGTFSSAFIPVFTKTLKRGKKYSWDIAARVVNIGIVIFAVFAFAFSFWAKQIYSLMAPGFDNSQIAEIAAIARIIFLAQGFFVISYVLTGVLESLRRFLVPALAPIFYNIGIILGTILLSSKYGLKAPAIGVVIGAGAHFLIQLPLAYKLGFRFSLAFKPTAGVKKVGRLALPRIIDLSFDQIGKTVELYLASFISVASYTYYTFANSLQLLPVTLFGTSLAKAALPILSRKEGNIEEFKKTFLSTVFQAIFFTAPLTVFLIVLRIPIVRLVYGTSIFDWNSTVQTGLVLTAFALGIVFQSLMAIISRAFFALHDAKTPVVISMIGLVLLVTGDFILVKGFNIPVWALAASFSFSAFIEAVLLYTLMNKRLTGLYAFENVFKMLKIFVSSTISGFSMYFFLKFFDQYAWVKRISFLSKIEGINFERFVLDTRYTINLMILTGIVTLVGLSIYLGLSLLFKVDEVWIFFNMVRRIFLGKVARVPSKESEPVAPTTTDSNV</sequence>
<dbReference type="InterPro" id="IPR051050">
    <property type="entry name" value="Lipid_II_flippase_MurJ/MviN"/>
</dbReference>
<comment type="similarity">
    <text evidence="8">Belongs to the MurJ/MviN family.</text>
</comment>
<feature type="transmembrane region" description="Helical" evidence="8">
    <location>
        <begin position="314"/>
        <end position="340"/>
    </location>
</feature>
<keyword evidence="8" id="KW-0813">Transport</keyword>
<keyword evidence="6 8" id="KW-1133">Transmembrane helix</keyword>
<feature type="transmembrane region" description="Helical" evidence="8">
    <location>
        <begin position="505"/>
        <end position="531"/>
    </location>
</feature>
<evidence type="ECO:0000256" key="5">
    <source>
        <dbReference type="ARBA" id="ARBA00022984"/>
    </source>
</evidence>
<dbReference type="GO" id="GO:0034204">
    <property type="term" value="P:lipid translocation"/>
    <property type="evidence" value="ECO:0007669"/>
    <property type="project" value="TreeGrafter"/>
</dbReference>
<feature type="transmembrane region" description="Helical" evidence="8">
    <location>
        <begin position="199"/>
        <end position="220"/>
    </location>
</feature>
<dbReference type="PRINTS" id="PR01806">
    <property type="entry name" value="VIRFACTRMVIN"/>
</dbReference>
<dbReference type="AlphaFoldDB" id="A0A1F7X6C9"/>
<feature type="transmembrane region" description="Helical" evidence="8">
    <location>
        <begin position="102"/>
        <end position="120"/>
    </location>
</feature>
<feature type="transmembrane region" description="Helical" evidence="8">
    <location>
        <begin position="458"/>
        <end position="476"/>
    </location>
</feature>
<dbReference type="Proteomes" id="UP000176939">
    <property type="component" value="Unassembled WGS sequence"/>
</dbReference>
<evidence type="ECO:0000256" key="3">
    <source>
        <dbReference type="ARBA" id="ARBA00022692"/>
    </source>
</evidence>
<gene>
    <name evidence="8" type="primary">murJ</name>
    <name evidence="9" type="ORF">A2Z67_03540</name>
</gene>
<keyword evidence="4 8" id="KW-0133">Cell shape</keyword>
<evidence type="ECO:0000256" key="8">
    <source>
        <dbReference type="HAMAP-Rule" id="MF_02078"/>
    </source>
</evidence>
<keyword evidence="8" id="KW-0961">Cell wall biogenesis/degradation</keyword>
<evidence type="ECO:0000256" key="7">
    <source>
        <dbReference type="ARBA" id="ARBA00023136"/>
    </source>
</evidence>
<comment type="function">
    <text evidence="8">Involved in peptidoglycan biosynthesis. Transports lipid-linked peptidoglycan precursors from the inner to the outer leaflet of the cytoplasmic membrane.</text>
</comment>
<evidence type="ECO:0000313" key="10">
    <source>
        <dbReference type="Proteomes" id="UP000176939"/>
    </source>
</evidence>
<feature type="transmembrane region" description="Helical" evidence="8">
    <location>
        <begin position="390"/>
        <end position="409"/>
    </location>
</feature>
<keyword evidence="2 8" id="KW-1003">Cell membrane</keyword>
<reference evidence="9 10" key="1">
    <citation type="journal article" date="2016" name="Nat. Commun.">
        <title>Thousands of microbial genomes shed light on interconnected biogeochemical processes in an aquifer system.</title>
        <authorList>
            <person name="Anantharaman K."/>
            <person name="Brown C.T."/>
            <person name="Hug L.A."/>
            <person name="Sharon I."/>
            <person name="Castelle C.J."/>
            <person name="Probst A.J."/>
            <person name="Thomas B.C."/>
            <person name="Singh A."/>
            <person name="Wilkins M.J."/>
            <person name="Karaoz U."/>
            <person name="Brodie E.L."/>
            <person name="Williams K.H."/>
            <person name="Hubbard S.S."/>
            <person name="Banfield J.F."/>
        </authorList>
    </citation>
    <scope>NUCLEOTIDE SEQUENCE [LARGE SCALE GENOMIC DNA]</scope>
</reference>
<protein>
    <recommendedName>
        <fullName evidence="8">Probable lipid II flippase MurJ</fullName>
    </recommendedName>
</protein>
<dbReference type="GO" id="GO:0015648">
    <property type="term" value="F:lipid-linked peptidoglycan transporter activity"/>
    <property type="evidence" value="ECO:0007669"/>
    <property type="project" value="UniProtKB-UniRule"/>
</dbReference>
<dbReference type="GO" id="GO:0009252">
    <property type="term" value="P:peptidoglycan biosynthetic process"/>
    <property type="evidence" value="ECO:0007669"/>
    <property type="project" value="UniProtKB-UniRule"/>
</dbReference>
<dbReference type="EMBL" id="MGFQ01000019">
    <property type="protein sequence ID" value="OGM09845.1"/>
    <property type="molecule type" value="Genomic_DNA"/>
</dbReference>
<dbReference type="GO" id="GO:0071555">
    <property type="term" value="P:cell wall organization"/>
    <property type="evidence" value="ECO:0007669"/>
    <property type="project" value="UniProtKB-KW"/>
</dbReference>
<feature type="transmembrane region" description="Helical" evidence="8">
    <location>
        <begin position="360"/>
        <end position="383"/>
    </location>
</feature>
<name>A0A1F7X6C9_9BACT</name>
<dbReference type="HAMAP" id="MF_02078">
    <property type="entry name" value="MurJ_MviN"/>
    <property type="match status" value="1"/>
</dbReference>
<evidence type="ECO:0000256" key="2">
    <source>
        <dbReference type="ARBA" id="ARBA00022475"/>
    </source>
</evidence>
<evidence type="ECO:0000256" key="4">
    <source>
        <dbReference type="ARBA" id="ARBA00022960"/>
    </source>
</evidence>
<keyword evidence="3 8" id="KW-0812">Transmembrane</keyword>
<dbReference type="NCBIfam" id="TIGR01695">
    <property type="entry name" value="murJ_mviN"/>
    <property type="match status" value="1"/>
</dbReference>
<evidence type="ECO:0000256" key="6">
    <source>
        <dbReference type="ARBA" id="ARBA00022989"/>
    </source>
</evidence>
<feature type="transmembrane region" description="Helical" evidence="8">
    <location>
        <begin position="140"/>
        <end position="163"/>
    </location>
</feature>
<feature type="transmembrane region" description="Helical" evidence="8">
    <location>
        <begin position="20"/>
        <end position="40"/>
    </location>
</feature>
<dbReference type="Pfam" id="PF03023">
    <property type="entry name" value="MurJ"/>
    <property type="match status" value="1"/>
</dbReference>
<feature type="transmembrane region" description="Helical" evidence="8">
    <location>
        <begin position="60"/>
        <end position="81"/>
    </location>
</feature>
<evidence type="ECO:0000313" key="9">
    <source>
        <dbReference type="EMBL" id="OGM09845.1"/>
    </source>
</evidence>
<comment type="subcellular location">
    <subcellularLocation>
        <location evidence="1 8">Cell membrane</location>
        <topology evidence="1 8">Multi-pass membrane protein</topology>
    </subcellularLocation>
</comment>
<dbReference type="CDD" id="cd13123">
    <property type="entry name" value="MATE_MurJ_like"/>
    <property type="match status" value="1"/>
</dbReference>
<comment type="caution">
    <text evidence="9">The sequence shown here is derived from an EMBL/GenBank/DDBJ whole genome shotgun (WGS) entry which is preliminary data.</text>
</comment>
<dbReference type="PANTHER" id="PTHR47019">
    <property type="entry name" value="LIPID II FLIPPASE MURJ"/>
    <property type="match status" value="1"/>
</dbReference>
<dbReference type="PANTHER" id="PTHR47019:SF1">
    <property type="entry name" value="LIPID II FLIPPASE MURJ"/>
    <property type="match status" value="1"/>
</dbReference>
<organism evidence="9 10">
    <name type="scientific">Candidatus Woesebacteria bacterium RBG_13_36_22</name>
    <dbReference type="NCBI Taxonomy" id="1802478"/>
    <lineage>
        <taxon>Bacteria</taxon>
        <taxon>Candidatus Woeseibacteriota</taxon>
    </lineage>
</organism>
<dbReference type="GO" id="GO:0008360">
    <property type="term" value="P:regulation of cell shape"/>
    <property type="evidence" value="ECO:0007669"/>
    <property type="project" value="UniProtKB-KW"/>
</dbReference>
<accession>A0A1F7X6C9</accession>
<dbReference type="UniPathway" id="UPA00219"/>
<feature type="transmembrane region" description="Helical" evidence="8">
    <location>
        <begin position="170"/>
        <end position="193"/>
    </location>
</feature>